<keyword evidence="4 5" id="KW-0720">Serine protease</keyword>
<dbReference type="InterPro" id="IPR041489">
    <property type="entry name" value="PDZ_6"/>
</dbReference>
<dbReference type="InterPro" id="IPR036034">
    <property type="entry name" value="PDZ_sf"/>
</dbReference>
<name>A0A562ZRC8_9BURK</name>
<dbReference type="SUPFAM" id="SSF50156">
    <property type="entry name" value="PDZ domain-like"/>
    <property type="match status" value="1"/>
</dbReference>
<dbReference type="CDD" id="cd07560">
    <property type="entry name" value="Peptidase_S41_CPP"/>
    <property type="match status" value="1"/>
</dbReference>
<dbReference type="FunFam" id="2.30.42.10:FF:000063">
    <property type="entry name" value="Peptidase, S41 family"/>
    <property type="match status" value="1"/>
</dbReference>
<reference evidence="7 8" key="1">
    <citation type="submission" date="2019-07" db="EMBL/GenBank/DDBJ databases">
        <title>Caenimonas sedimenti sp. nov., isolated from activated sludge.</title>
        <authorList>
            <person name="Xu J."/>
        </authorList>
    </citation>
    <scope>NUCLEOTIDE SEQUENCE [LARGE SCALE GENOMIC DNA]</scope>
    <source>
        <strain evidence="7 8">HX-9-20</strain>
    </source>
</reference>
<dbReference type="PANTHER" id="PTHR32060:SF30">
    <property type="entry name" value="CARBOXY-TERMINAL PROCESSING PROTEASE CTPA"/>
    <property type="match status" value="1"/>
</dbReference>
<gene>
    <name evidence="7" type="ORF">FN976_13210</name>
</gene>
<dbReference type="AlphaFoldDB" id="A0A562ZRC8"/>
<evidence type="ECO:0000256" key="1">
    <source>
        <dbReference type="ARBA" id="ARBA00009179"/>
    </source>
</evidence>
<sequence>MCADGAKDFGIADLLSRGMTNFAGWHTFRTSTAAMDLLFRPHRTGRAGAAFFLAAALACGTPTFAAEDDPIARLQSEYVRAVKPGEQAETHRELLAAVLRRVQRSHASDADFNALAAAASKVLAAVPAGTGEPAEVFRQATNAALRTLDNYSRYFDAQAHAQQRADATGRFVGLGIEVEAADGVVRIVAPMPGGPAERAGLRTGDLIVQVDGRSLQGVPLGDAITRMRGEAGTQVAIKVQRAGADPFDLSLTRDTIQRSLLRWRMEGDALVLRLSSFSGPVSDRLAEAVAAATAAHAPKGVVLDLRGNPGGLLREAIHVADAFLAQGEIASMRGRTPATQRTWEADAAQLLPGVPLVVLVDRRSASASELVAASLQAHGRATVIGQRSFGKGSVQTTYGLGEGLGAVKLTTALYYGPSGRHVNRQGVTPDVELLAAPPDNLLHPGAAASKPEAADAARMRVMQSRCGSHPSPTVAADAGLACALAYLQAGSDHAFAKAYAELAH</sequence>
<dbReference type="GO" id="GO:0030288">
    <property type="term" value="C:outer membrane-bounded periplasmic space"/>
    <property type="evidence" value="ECO:0007669"/>
    <property type="project" value="TreeGrafter"/>
</dbReference>
<comment type="similarity">
    <text evidence="1 5">Belongs to the peptidase S41A family.</text>
</comment>
<feature type="domain" description="PDZ" evidence="6">
    <location>
        <begin position="160"/>
        <end position="228"/>
    </location>
</feature>
<dbReference type="OrthoDB" id="9812068at2"/>
<evidence type="ECO:0000256" key="4">
    <source>
        <dbReference type="ARBA" id="ARBA00022825"/>
    </source>
</evidence>
<dbReference type="GO" id="GO:0006508">
    <property type="term" value="P:proteolysis"/>
    <property type="evidence" value="ECO:0007669"/>
    <property type="project" value="UniProtKB-KW"/>
</dbReference>
<evidence type="ECO:0000256" key="5">
    <source>
        <dbReference type="RuleBase" id="RU004404"/>
    </source>
</evidence>
<dbReference type="GO" id="GO:0008236">
    <property type="term" value="F:serine-type peptidase activity"/>
    <property type="evidence" value="ECO:0007669"/>
    <property type="project" value="UniProtKB-KW"/>
</dbReference>
<dbReference type="InterPro" id="IPR029045">
    <property type="entry name" value="ClpP/crotonase-like_dom_sf"/>
</dbReference>
<dbReference type="InterPro" id="IPR005151">
    <property type="entry name" value="Tail-specific_protease"/>
</dbReference>
<dbReference type="Gene3D" id="3.30.750.44">
    <property type="match status" value="1"/>
</dbReference>
<organism evidence="7 8">
    <name type="scientific">Caenimonas sedimenti</name>
    <dbReference type="NCBI Taxonomy" id="2596921"/>
    <lineage>
        <taxon>Bacteria</taxon>
        <taxon>Pseudomonadati</taxon>
        <taxon>Pseudomonadota</taxon>
        <taxon>Betaproteobacteria</taxon>
        <taxon>Burkholderiales</taxon>
        <taxon>Comamonadaceae</taxon>
        <taxon>Caenimonas</taxon>
    </lineage>
</organism>
<dbReference type="InterPro" id="IPR001478">
    <property type="entry name" value="PDZ"/>
</dbReference>
<dbReference type="PROSITE" id="PS50106">
    <property type="entry name" value="PDZ"/>
    <property type="match status" value="1"/>
</dbReference>
<proteinExistence type="inferred from homology"/>
<evidence type="ECO:0000256" key="3">
    <source>
        <dbReference type="ARBA" id="ARBA00022801"/>
    </source>
</evidence>
<dbReference type="CDD" id="cd06782">
    <property type="entry name" value="cpPDZ_CPP-like"/>
    <property type="match status" value="1"/>
</dbReference>
<dbReference type="NCBIfam" id="TIGR00225">
    <property type="entry name" value="prc"/>
    <property type="match status" value="1"/>
</dbReference>
<accession>A0A562ZRC8</accession>
<evidence type="ECO:0000256" key="2">
    <source>
        <dbReference type="ARBA" id="ARBA00022670"/>
    </source>
</evidence>
<dbReference type="SMART" id="SM00228">
    <property type="entry name" value="PDZ"/>
    <property type="match status" value="1"/>
</dbReference>
<dbReference type="EMBL" id="VOBQ01000010">
    <property type="protein sequence ID" value="TWO70911.1"/>
    <property type="molecule type" value="Genomic_DNA"/>
</dbReference>
<dbReference type="PANTHER" id="PTHR32060">
    <property type="entry name" value="TAIL-SPECIFIC PROTEASE"/>
    <property type="match status" value="1"/>
</dbReference>
<dbReference type="Pfam" id="PF17820">
    <property type="entry name" value="PDZ_6"/>
    <property type="match status" value="1"/>
</dbReference>
<protein>
    <submittedName>
        <fullName evidence="7">S41 family peptidase</fullName>
    </submittedName>
</protein>
<dbReference type="Gene3D" id="3.90.226.10">
    <property type="entry name" value="2-enoyl-CoA Hydratase, Chain A, domain 1"/>
    <property type="match status" value="1"/>
</dbReference>
<dbReference type="Gene3D" id="2.30.42.10">
    <property type="match status" value="1"/>
</dbReference>
<dbReference type="GO" id="GO:0004175">
    <property type="term" value="F:endopeptidase activity"/>
    <property type="evidence" value="ECO:0007669"/>
    <property type="project" value="TreeGrafter"/>
</dbReference>
<dbReference type="GO" id="GO:0007165">
    <property type="term" value="P:signal transduction"/>
    <property type="evidence" value="ECO:0007669"/>
    <property type="project" value="TreeGrafter"/>
</dbReference>
<dbReference type="InterPro" id="IPR004447">
    <property type="entry name" value="Peptidase_S41A"/>
</dbReference>
<keyword evidence="3 5" id="KW-0378">Hydrolase</keyword>
<evidence type="ECO:0000259" key="6">
    <source>
        <dbReference type="PROSITE" id="PS50106"/>
    </source>
</evidence>
<dbReference type="SMART" id="SM00245">
    <property type="entry name" value="TSPc"/>
    <property type="match status" value="1"/>
</dbReference>
<evidence type="ECO:0000313" key="8">
    <source>
        <dbReference type="Proteomes" id="UP000318199"/>
    </source>
</evidence>
<evidence type="ECO:0000313" key="7">
    <source>
        <dbReference type="EMBL" id="TWO70911.1"/>
    </source>
</evidence>
<dbReference type="Pfam" id="PF03572">
    <property type="entry name" value="Peptidase_S41"/>
    <property type="match status" value="1"/>
</dbReference>
<comment type="caution">
    <text evidence="7">The sequence shown here is derived from an EMBL/GenBank/DDBJ whole genome shotgun (WGS) entry which is preliminary data.</text>
</comment>
<dbReference type="Proteomes" id="UP000318199">
    <property type="component" value="Unassembled WGS sequence"/>
</dbReference>
<keyword evidence="8" id="KW-1185">Reference proteome</keyword>
<keyword evidence="2 5" id="KW-0645">Protease</keyword>
<dbReference type="SUPFAM" id="SSF52096">
    <property type="entry name" value="ClpP/crotonase"/>
    <property type="match status" value="1"/>
</dbReference>